<dbReference type="InterPro" id="IPR005821">
    <property type="entry name" value="Ion_trans_dom"/>
</dbReference>
<feature type="compositionally biased region" description="Basic and acidic residues" evidence="5">
    <location>
        <begin position="1913"/>
        <end position="1928"/>
    </location>
</feature>
<proteinExistence type="predicted"/>
<dbReference type="Proteomes" id="UP000039865">
    <property type="component" value="Unassembled WGS sequence"/>
</dbReference>
<evidence type="ECO:0000256" key="5">
    <source>
        <dbReference type="SAM" id="MobiDB-lite"/>
    </source>
</evidence>
<feature type="region of interest" description="Disordered" evidence="5">
    <location>
        <begin position="1"/>
        <end position="73"/>
    </location>
</feature>
<gene>
    <name evidence="8" type="primary">Contig9185.g9832</name>
    <name evidence="8" type="ORF">STYLEM_14954</name>
</gene>
<dbReference type="GO" id="GO:0001518">
    <property type="term" value="C:voltage-gated sodium channel complex"/>
    <property type="evidence" value="ECO:0007669"/>
    <property type="project" value="TreeGrafter"/>
</dbReference>
<evidence type="ECO:0000256" key="3">
    <source>
        <dbReference type="ARBA" id="ARBA00022989"/>
    </source>
</evidence>
<feature type="compositionally biased region" description="Basic and acidic residues" evidence="5">
    <location>
        <begin position="1084"/>
        <end position="1097"/>
    </location>
</feature>
<feature type="domain" description="Ion transport" evidence="7">
    <location>
        <begin position="1671"/>
        <end position="1911"/>
    </location>
</feature>
<feature type="transmembrane region" description="Helical" evidence="6">
    <location>
        <begin position="388"/>
        <end position="408"/>
    </location>
</feature>
<feature type="compositionally biased region" description="Polar residues" evidence="5">
    <location>
        <begin position="36"/>
        <end position="55"/>
    </location>
</feature>
<feature type="transmembrane region" description="Helical" evidence="6">
    <location>
        <begin position="511"/>
        <end position="532"/>
    </location>
</feature>
<dbReference type="InterPro" id="IPR043203">
    <property type="entry name" value="VGCC_Ca_Na"/>
</dbReference>
<feature type="region of interest" description="Disordered" evidence="5">
    <location>
        <begin position="1913"/>
        <end position="1956"/>
    </location>
</feature>
<feature type="compositionally biased region" description="Basic and acidic residues" evidence="5">
    <location>
        <begin position="1935"/>
        <end position="1948"/>
    </location>
</feature>
<feature type="transmembrane region" description="Helical" evidence="6">
    <location>
        <begin position="1879"/>
        <end position="1902"/>
    </location>
</feature>
<dbReference type="InParanoid" id="A0A078ATW0"/>
<evidence type="ECO:0000259" key="7">
    <source>
        <dbReference type="Pfam" id="PF00520"/>
    </source>
</evidence>
<feature type="compositionally biased region" description="Low complexity" evidence="5">
    <location>
        <begin position="16"/>
        <end position="30"/>
    </location>
</feature>
<organism evidence="8 9">
    <name type="scientific">Stylonychia lemnae</name>
    <name type="common">Ciliate</name>
    <dbReference type="NCBI Taxonomy" id="5949"/>
    <lineage>
        <taxon>Eukaryota</taxon>
        <taxon>Sar</taxon>
        <taxon>Alveolata</taxon>
        <taxon>Ciliophora</taxon>
        <taxon>Intramacronucleata</taxon>
        <taxon>Spirotrichea</taxon>
        <taxon>Stichotrichia</taxon>
        <taxon>Sporadotrichida</taxon>
        <taxon>Oxytrichidae</taxon>
        <taxon>Stylonychinae</taxon>
        <taxon>Stylonychia</taxon>
    </lineage>
</organism>
<dbReference type="Gene3D" id="1.10.287.70">
    <property type="match status" value="2"/>
</dbReference>
<accession>A0A078ATW0</accession>
<dbReference type="EMBL" id="CCKQ01014113">
    <property type="protein sequence ID" value="CDW85865.1"/>
    <property type="molecule type" value="Genomic_DNA"/>
</dbReference>
<name>A0A078ATW0_STYLE</name>
<dbReference type="Gene3D" id="1.20.120.350">
    <property type="entry name" value="Voltage-gated potassium channels. Chain C"/>
    <property type="match status" value="2"/>
</dbReference>
<feature type="compositionally biased region" description="Basic and acidic residues" evidence="5">
    <location>
        <begin position="768"/>
        <end position="780"/>
    </location>
</feature>
<feature type="compositionally biased region" description="Basic and acidic residues" evidence="5">
    <location>
        <begin position="57"/>
        <end position="68"/>
    </location>
</feature>
<evidence type="ECO:0000313" key="9">
    <source>
        <dbReference type="Proteomes" id="UP000039865"/>
    </source>
</evidence>
<dbReference type="GO" id="GO:0005248">
    <property type="term" value="F:voltage-gated sodium channel activity"/>
    <property type="evidence" value="ECO:0007669"/>
    <property type="project" value="TreeGrafter"/>
</dbReference>
<feature type="transmembrane region" description="Helical" evidence="6">
    <location>
        <begin position="1702"/>
        <end position="1723"/>
    </location>
</feature>
<dbReference type="PANTHER" id="PTHR10037">
    <property type="entry name" value="VOLTAGE-GATED CATION CHANNEL CALCIUM AND SODIUM"/>
    <property type="match status" value="1"/>
</dbReference>
<sequence length="2042" mass="237405">MADRDGQNELNVEPNQTEQQESASQSGQQGLDRISDNPSPTLRNLRQEDQTIQNTKEQPERQEEEKKQQQQLSTFTSTKKVIDIDFEDEAVRQMPVIGKVNRNISIENFTIATQKNNFMINNDFSHFLNVDENQIVKSDINDSQISSANLLRNQEYDMSLSMNQDTQRDYDNNSSCANIQPNMLLTPQKMNHDILQSQEKGIRGLQKYESQELGQDELEMKFKYKSKKQKVGKSKISKDLSDVNINNSLNNKAYYIKQISKATDSIMAVKEKSNFEKAREYTDSYPCLNFRKTLMKIRVIMLALEDPTQNLQPHYSTVMDNVFLSLYTIELVLKIMGMGFIFNKGAYLRDAWNVLDLIIVASAYFTLFFSSTSFSLSGLRAFRVLRPLRTISSIEGLKLLVTALLSALPLLRDTVIILGFFFLIFAIGGVQMLHGYLKRRCVNIQTGAPHADDILCGGSKECSPGYFCGKRFESPNGDVTNFDNMLYGILTVFQSVTLEGWSQVMVDVWQVFGIISVAFFIPLVFIGAFFLLNLTLAVINSKFTEAHKLQTERNKNSHNQNKFKRFKKGKDYEFSDQHISIRQYQIAKKAAKKMIKFFRNQQNMKAKVKQRYSLLIVDEGNNNNHDNNSSNQNQSLIDESLSQLNGNSNNVSYTSPVKVPIVNNHSMTQHKLNFFSNQVIKTQPIIKHELTDSTGMENTNSKSQTMSIIQIQPESGIQFNNISSIMHKTLSLGGVNNYINNQNSRLNSQDGAMKQDVIVEEESEDSLNESKYKENEDKQESVSSEGSSVNIDQITPSKKEVQIFRQSKLKDYQHIINSSDNFRNLRMSGNLGIATNSIKGFETINSTDVLKPQNQNKKQKKVFDQFSELDKLLTLEDFQPQTIFDGERNLRMQKSHDQLNIEDNNEFLFPSDSNSSNYLRTHRDKIITILKNESDEKSVIDSDSDLRSNQQRLFSDSKIRTPYIKNFDECDQGDVIILQKPIEKINEFQDESSENFKQESIIPIDALITLKKMLTIADSRLHMKKEFDNELKFTNNFRRAFTKLEIDNKKDEIDSPGIQNFHLKFEEIKSQSNSQNRPDNYKNQVERDQQHQINDQEGKNVSEMFKFPFKLQKNVTFSPTKFHTNEDSGITVQSKTLTFSPMRRLFEKKISNSLASKLASQLKKKVIEKTLNSKDKKLQLVKNIKYESTSENEVLERRIAEQELRYLTDQYKFIKLPQQLQKQEDPDYKVKRLARSLHKPYQQKVAFEVKSDDDIDEDDDEQLYFKVQDLNNLELQPFDTITGIGYEELLQDLPTKQIARTSNIIVTSTLSFTYQPKEKAKKIHRRFDESYLMDQYIQNKAIKRSNSLNQFQLEQSNFDSIFGYSTKPQNTIKKQETLIENINTPLSSSMTPQIDLKRRLVRKSIMPPALSRLITRRPPQLQDMKSSSMNRSKTLIKDLDDKLQRIEPPSASRRKSNFEKESNSSNNRQIIKNLRKIKKKYQSQKTKFTLKDAQKIFDGTFYNEDEEHQQNKEESKNEKADVLKTFSIKNPNLLNANYEKQQLNEFEHDIIKQIKQANFQDQPQNDFDFNANNNCVVPSDLKEELELPDDLQGRDLDMDIIKIRDVLYKKRSSQWSGQDVLERKSGRKPLIDRERAQWVVNHLNNIRVWPKGIYGYIKIFRSKIRIVVKSSYFDNFMLISVLINTIILALDRYNMDASEENLLFQINLLFSALFIFELVMKLISLGPRKYLNDKLNYLDGTVVILSVVEIILNSSGQSSGSKNLSAFKTVRIFRSFRVLRVARLLRNLRSMQVIIGVIQRSVMSFIYIAALLFLFIFIYALLGMQIFGGEFNINKEENSANYDTFHNAFITVFQVLTIENWQTILFDSMNTNLGKILPAIYYLSWIFMGNFILLNLFLAILLDSFIEEEHDKENEEKEEEKKKEEQNMKKLQKQNKKEEIKKLKEKQHEKRQKQMMLREQRRQNIMRMFTEQQSINEEEEVSDEQQDLEDMDEDDVFAILQEEGLGMSQRQIDTDTKQGKLDLAKLYKDIRCQRSFYLFQRV</sequence>
<dbReference type="Pfam" id="PF00520">
    <property type="entry name" value="Ion_trans"/>
    <property type="match status" value="2"/>
</dbReference>
<protein>
    <submittedName>
        <fullName evidence="8">Cation channel family protein</fullName>
    </submittedName>
</protein>
<evidence type="ECO:0000256" key="2">
    <source>
        <dbReference type="ARBA" id="ARBA00022692"/>
    </source>
</evidence>
<keyword evidence="2 6" id="KW-0812">Transmembrane</keyword>
<keyword evidence="4 6" id="KW-0472">Membrane</keyword>
<evidence type="ECO:0000256" key="6">
    <source>
        <dbReference type="SAM" id="Phobius"/>
    </source>
</evidence>
<comment type="subcellular location">
    <subcellularLocation>
        <location evidence="1">Membrane</location>
        <topology evidence="1">Multi-pass membrane protein</topology>
    </subcellularLocation>
</comment>
<feature type="domain" description="Ion transport" evidence="7">
    <location>
        <begin position="297"/>
        <end position="548"/>
    </location>
</feature>
<feature type="transmembrane region" description="Helical" evidence="6">
    <location>
        <begin position="354"/>
        <end position="376"/>
    </location>
</feature>
<reference evidence="8 9" key="1">
    <citation type="submission" date="2014-06" db="EMBL/GenBank/DDBJ databases">
        <authorList>
            <person name="Swart Estienne"/>
        </authorList>
    </citation>
    <scope>NUCLEOTIDE SEQUENCE [LARGE SCALE GENOMIC DNA]</scope>
    <source>
        <strain evidence="8 9">130c</strain>
    </source>
</reference>
<feature type="transmembrane region" description="Helical" evidence="6">
    <location>
        <begin position="322"/>
        <end position="342"/>
    </location>
</feature>
<feature type="compositionally biased region" description="Polar residues" evidence="5">
    <location>
        <begin position="781"/>
        <end position="792"/>
    </location>
</feature>
<feature type="transmembrane region" description="Helical" evidence="6">
    <location>
        <begin position="414"/>
        <end position="433"/>
    </location>
</feature>
<evidence type="ECO:0000313" key="8">
    <source>
        <dbReference type="EMBL" id="CDW85865.1"/>
    </source>
</evidence>
<keyword evidence="9" id="KW-1185">Reference proteome</keyword>
<feature type="region of interest" description="Disordered" evidence="5">
    <location>
        <begin position="1439"/>
        <end position="1470"/>
    </location>
</feature>
<dbReference type="InterPro" id="IPR027359">
    <property type="entry name" value="Volt_channel_dom_sf"/>
</dbReference>
<dbReference type="SUPFAM" id="SSF81324">
    <property type="entry name" value="Voltage-gated potassium channels"/>
    <property type="match status" value="2"/>
</dbReference>
<evidence type="ECO:0000256" key="4">
    <source>
        <dbReference type="ARBA" id="ARBA00023136"/>
    </source>
</evidence>
<feature type="transmembrane region" description="Helical" evidence="6">
    <location>
        <begin position="1805"/>
        <end position="1827"/>
    </location>
</feature>
<feature type="region of interest" description="Disordered" evidence="5">
    <location>
        <begin position="1070"/>
        <end position="1097"/>
    </location>
</feature>
<dbReference type="OrthoDB" id="431720at2759"/>
<feature type="region of interest" description="Disordered" evidence="5">
    <location>
        <begin position="761"/>
        <end position="792"/>
    </location>
</feature>
<evidence type="ECO:0000256" key="1">
    <source>
        <dbReference type="ARBA" id="ARBA00004141"/>
    </source>
</evidence>
<feature type="compositionally biased region" description="Polar residues" evidence="5">
    <location>
        <begin position="1070"/>
        <end position="1083"/>
    </location>
</feature>
<keyword evidence="3 6" id="KW-1133">Transmembrane helix</keyword>
<dbReference type="PANTHER" id="PTHR10037:SF62">
    <property type="entry name" value="SODIUM CHANNEL PROTEIN 60E"/>
    <property type="match status" value="1"/>
</dbReference>